<keyword evidence="2" id="KW-1185">Reference proteome</keyword>
<evidence type="ECO:0000313" key="2">
    <source>
        <dbReference type="Proteomes" id="UP000005237"/>
    </source>
</evidence>
<name>A0A8R1IP94_CAEJA</name>
<accession>A0A8R1IP94</accession>
<reference evidence="2" key="1">
    <citation type="submission" date="2010-08" db="EMBL/GenBank/DDBJ databases">
        <authorList>
            <consortium name="Caenorhabditis japonica Sequencing Consortium"/>
            <person name="Wilson R.K."/>
        </authorList>
    </citation>
    <scope>NUCLEOTIDE SEQUENCE [LARGE SCALE GENOMIC DNA]</scope>
    <source>
        <strain evidence="2">DF5081</strain>
    </source>
</reference>
<dbReference type="EnsemblMetazoa" id="CJA40645.1">
    <property type="protein sequence ID" value="CJA40645.1"/>
    <property type="gene ID" value="WBGene00216493"/>
</dbReference>
<organism evidence="1 2">
    <name type="scientific">Caenorhabditis japonica</name>
    <dbReference type="NCBI Taxonomy" id="281687"/>
    <lineage>
        <taxon>Eukaryota</taxon>
        <taxon>Metazoa</taxon>
        <taxon>Ecdysozoa</taxon>
        <taxon>Nematoda</taxon>
        <taxon>Chromadorea</taxon>
        <taxon>Rhabditida</taxon>
        <taxon>Rhabditina</taxon>
        <taxon>Rhabditomorpha</taxon>
        <taxon>Rhabditoidea</taxon>
        <taxon>Rhabditidae</taxon>
        <taxon>Peloderinae</taxon>
        <taxon>Caenorhabditis</taxon>
    </lineage>
</organism>
<reference evidence="1" key="2">
    <citation type="submission" date="2022-06" db="UniProtKB">
        <authorList>
            <consortium name="EnsemblMetazoa"/>
        </authorList>
    </citation>
    <scope>IDENTIFICATION</scope>
    <source>
        <strain evidence="1">DF5081</strain>
    </source>
</reference>
<proteinExistence type="predicted"/>
<sequence>MANGERMIEQYALPLLESIVEEVKWLAEHTKHPAPGTKVDAKVTKELDDLTLVEFEHNGKKIAGVVHKKEKSTEEAVPKKKKKAATKSLIVVDINHSTSEVVLAAPFVDSTRIVAIRRDYLCAISPEGLVYLPTRLHPNHLPITDEKLKIHSVVDLNTPKSVGDGVFVATRGGGDVDDVTRTTLIAKTFIGDVKKIQKPAAETGGVSSQKAISIKNFGIYEGIVIGQATVEKDQKKNGLFAEIRLPGDNPGRLHVSEFPINLQNCEDPLAQFLKNNLHKKVIAGKVRATDLSYKSNYTIGELVKCFGSATLTDNQEIRVEVNPLWTGTISRENLSDDLKVESAEDGIVDL</sequence>
<protein>
    <submittedName>
        <fullName evidence="1">Uncharacterized protein</fullName>
    </submittedName>
</protein>
<evidence type="ECO:0000313" key="1">
    <source>
        <dbReference type="EnsemblMetazoa" id="CJA40645.1"/>
    </source>
</evidence>
<dbReference type="AlphaFoldDB" id="A0A8R1IP94"/>
<dbReference type="Proteomes" id="UP000005237">
    <property type="component" value="Unassembled WGS sequence"/>
</dbReference>